<dbReference type="Pfam" id="PF09861">
    <property type="entry name" value="Lar_N"/>
    <property type="match status" value="1"/>
</dbReference>
<dbReference type="RefSeq" id="WP_145270427.1">
    <property type="nucleotide sequence ID" value="NZ_CP036272.1"/>
</dbReference>
<organism evidence="2 3">
    <name type="scientific">Stieleria bergensis</name>
    <dbReference type="NCBI Taxonomy" id="2528025"/>
    <lineage>
        <taxon>Bacteria</taxon>
        <taxon>Pseudomonadati</taxon>
        <taxon>Planctomycetota</taxon>
        <taxon>Planctomycetia</taxon>
        <taxon>Pirellulales</taxon>
        <taxon>Pirellulaceae</taxon>
        <taxon>Stieleria</taxon>
    </lineage>
</organism>
<dbReference type="GO" id="GO:0050043">
    <property type="term" value="F:lactate racemase activity"/>
    <property type="evidence" value="ECO:0007669"/>
    <property type="project" value="InterPro"/>
</dbReference>
<evidence type="ECO:0000313" key="2">
    <source>
        <dbReference type="EMBL" id="QDT58916.1"/>
    </source>
</evidence>
<gene>
    <name evidence="2" type="ORF">SV7mr_14180</name>
</gene>
<dbReference type="AlphaFoldDB" id="A0A517SS23"/>
<reference evidence="2 3" key="1">
    <citation type="submission" date="2019-02" db="EMBL/GenBank/DDBJ databases">
        <title>Deep-cultivation of Planctomycetes and their phenomic and genomic characterization uncovers novel biology.</title>
        <authorList>
            <person name="Wiegand S."/>
            <person name="Jogler M."/>
            <person name="Boedeker C."/>
            <person name="Pinto D."/>
            <person name="Vollmers J."/>
            <person name="Rivas-Marin E."/>
            <person name="Kohn T."/>
            <person name="Peeters S.H."/>
            <person name="Heuer A."/>
            <person name="Rast P."/>
            <person name="Oberbeckmann S."/>
            <person name="Bunk B."/>
            <person name="Jeske O."/>
            <person name="Meyerdierks A."/>
            <person name="Storesund J.E."/>
            <person name="Kallscheuer N."/>
            <person name="Luecker S."/>
            <person name="Lage O.M."/>
            <person name="Pohl T."/>
            <person name="Merkel B.J."/>
            <person name="Hornburger P."/>
            <person name="Mueller R.-W."/>
            <person name="Bruemmer F."/>
            <person name="Labrenz M."/>
            <person name="Spormann A.M."/>
            <person name="Op den Camp H."/>
            <person name="Overmann J."/>
            <person name="Amann R."/>
            <person name="Jetten M.S.M."/>
            <person name="Mascher T."/>
            <person name="Medema M.H."/>
            <person name="Devos D.P."/>
            <person name="Kaster A.-K."/>
            <person name="Ovreas L."/>
            <person name="Rohde M."/>
            <person name="Galperin M.Y."/>
            <person name="Jogler C."/>
        </authorList>
    </citation>
    <scope>NUCLEOTIDE SEQUENCE [LARGE SCALE GENOMIC DNA]</scope>
    <source>
        <strain evidence="2 3">SV_7m_r</strain>
    </source>
</reference>
<dbReference type="EMBL" id="CP036272">
    <property type="protein sequence ID" value="QDT58916.1"/>
    <property type="molecule type" value="Genomic_DNA"/>
</dbReference>
<dbReference type="Proteomes" id="UP000315003">
    <property type="component" value="Chromosome"/>
</dbReference>
<dbReference type="OrthoDB" id="9788398at2"/>
<keyword evidence="3" id="KW-1185">Reference proteome</keyword>
<accession>A0A517SS23</accession>
<proteinExistence type="predicted"/>
<sequence length="428" mass="46935">MSLPRFQSVQQQFARRRIDNLQQTLAEQLQHHPAIDAVTAGDQVGIAVGSRGIDRIDQCVSAIVKTIIAQGGEPFVVPAMGSHGGATAEGQIDVLKSLGVSEQSVGCPIRSSMETVHLGDGPHGLSLYFDKHAAAADQLILINRVKPHTRLTGAVQSGLCKMLMIGLGKHRGAIAFHPTFASFDYQLEKITPQLIPNILSQTPVTLGIALVEDAFDQVGHIELIEPQDWLQREPQLLQQAMDWMPRLPFPELDLLIVDQIGKEISGTGMDTNVIGRKWHDKMAGPDEQPRIHEIYVRSLTSKTAGNASGIGIAEYTHRWVAEAYDLQKTRVNCITAGHATAAAMPVWFDNDRDVFQAVMQQSGKPAEQLKWARIKDTLHLDQFSCSEACLIAPREPADPSALSEQVTATFQALDEPRELTFDDQGNLN</sequence>
<feature type="domain" description="LarA-like N-terminal" evidence="1">
    <location>
        <begin position="20"/>
        <end position="179"/>
    </location>
</feature>
<evidence type="ECO:0000313" key="3">
    <source>
        <dbReference type="Proteomes" id="UP000315003"/>
    </source>
</evidence>
<evidence type="ECO:0000259" key="1">
    <source>
        <dbReference type="Pfam" id="PF09861"/>
    </source>
</evidence>
<dbReference type="Gene3D" id="3.40.50.11440">
    <property type="match status" value="1"/>
</dbReference>
<dbReference type="InterPro" id="IPR018657">
    <property type="entry name" value="LarA-like_N"/>
</dbReference>
<protein>
    <recommendedName>
        <fullName evidence="1">LarA-like N-terminal domain-containing protein</fullName>
    </recommendedName>
</protein>
<name>A0A517SS23_9BACT</name>